<dbReference type="EMBL" id="JAUSVY010000002">
    <property type="protein sequence ID" value="MDQ0504490.1"/>
    <property type="molecule type" value="Genomic_DNA"/>
</dbReference>
<comment type="caution">
    <text evidence="2">The sequence shown here is derived from an EMBL/GenBank/DDBJ whole genome shotgun (WGS) entry which is preliminary data.</text>
</comment>
<evidence type="ECO:0000313" key="2">
    <source>
        <dbReference type="EMBL" id="MDQ0504490.1"/>
    </source>
</evidence>
<sequence>MVSVSSVSTSLLSSSSTSSASTDLSSTIAKLKANAEALQKEIDDANSSDELTEDEKEKTVQKAEESLKQIQAQIANLTARLNAQNAQSTTSASNSSDSSTSQSSDDETNPYAPLAKTDLSILNQSNG</sequence>
<feature type="region of interest" description="Disordered" evidence="1">
    <location>
        <begin position="1"/>
        <end position="25"/>
    </location>
</feature>
<feature type="compositionally biased region" description="Basic and acidic residues" evidence="1">
    <location>
        <begin position="55"/>
        <end position="64"/>
    </location>
</feature>
<accession>A0ABU0LBH2</accession>
<feature type="compositionally biased region" description="Acidic residues" evidence="1">
    <location>
        <begin position="44"/>
        <end position="54"/>
    </location>
</feature>
<reference evidence="2 3" key="1">
    <citation type="submission" date="2023-07" db="EMBL/GenBank/DDBJ databases">
        <title>Genomic Encyclopedia of Type Strains, Phase IV (KMG-IV): sequencing the most valuable type-strain genomes for metagenomic binning, comparative biology and taxonomic classification.</title>
        <authorList>
            <person name="Goeker M."/>
        </authorList>
    </citation>
    <scope>NUCLEOTIDE SEQUENCE [LARGE SCALE GENOMIC DNA]</scope>
    <source>
        <strain evidence="2 3">DSM 3770</strain>
    </source>
</reference>
<dbReference type="RefSeq" id="WP_237345026.1">
    <property type="nucleotide sequence ID" value="NZ_JABWGX010000007.1"/>
</dbReference>
<organism evidence="2 3">
    <name type="scientific">Xanthobacter agilis</name>
    <dbReference type="NCBI Taxonomy" id="47492"/>
    <lineage>
        <taxon>Bacteria</taxon>
        <taxon>Pseudomonadati</taxon>
        <taxon>Pseudomonadota</taxon>
        <taxon>Alphaproteobacteria</taxon>
        <taxon>Hyphomicrobiales</taxon>
        <taxon>Xanthobacteraceae</taxon>
        <taxon>Xanthobacter</taxon>
    </lineage>
</organism>
<feature type="compositionally biased region" description="Low complexity" evidence="1">
    <location>
        <begin position="82"/>
        <end position="103"/>
    </location>
</feature>
<keyword evidence="3" id="KW-1185">Reference proteome</keyword>
<evidence type="ECO:0000313" key="3">
    <source>
        <dbReference type="Proteomes" id="UP001241747"/>
    </source>
</evidence>
<proteinExistence type="predicted"/>
<evidence type="ECO:0000256" key="1">
    <source>
        <dbReference type="SAM" id="MobiDB-lite"/>
    </source>
</evidence>
<protein>
    <submittedName>
        <fullName evidence="2">Septation ring formation regulator EzrA</fullName>
    </submittedName>
</protein>
<name>A0ABU0LBH2_XANAG</name>
<feature type="region of interest" description="Disordered" evidence="1">
    <location>
        <begin position="40"/>
        <end position="64"/>
    </location>
</feature>
<feature type="region of interest" description="Disordered" evidence="1">
    <location>
        <begin position="81"/>
        <end position="127"/>
    </location>
</feature>
<gene>
    <name evidence="2" type="ORF">QOZ94_001264</name>
</gene>
<dbReference type="Pfam" id="PF14282">
    <property type="entry name" value="FlxA"/>
    <property type="match status" value="1"/>
</dbReference>
<dbReference type="InterPro" id="IPR025577">
    <property type="entry name" value="FlxA"/>
</dbReference>
<dbReference type="Proteomes" id="UP001241747">
    <property type="component" value="Unassembled WGS sequence"/>
</dbReference>